<organism evidence="1">
    <name type="scientific">Arundo donax</name>
    <name type="common">Giant reed</name>
    <name type="synonym">Donax arundinaceus</name>
    <dbReference type="NCBI Taxonomy" id="35708"/>
    <lineage>
        <taxon>Eukaryota</taxon>
        <taxon>Viridiplantae</taxon>
        <taxon>Streptophyta</taxon>
        <taxon>Embryophyta</taxon>
        <taxon>Tracheophyta</taxon>
        <taxon>Spermatophyta</taxon>
        <taxon>Magnoliopsida</taxon>
        <taxon>Liliopsida</taxon>
        <taxon>Poales</taxon>
        <taxon>Poaceae</taxon>
        <taxon>PACMAD clade</taxon>
        <taxon>Arundinoideae</taxon>
        <taxon>Arundineae</taxon>
        <taxon>Arundo</taxon>
    </lineage>
</organism>
<reference evidence="1" key="2">
    <citation type="journal article" date="2015" name="Data Brief">
        <title>Shoot transcriptome of the giant reed, Arundo donax.</title>
        <authorList>
            <person name="Barrero R.A."/>
            <person name="Guerrero F.D."/>
            <person name="Moolhuijzen P."/>
            <person name="Goolsby J.A."/>
            <person name="Tidwell J."/>
            <person name="Bellgard S.E."/>
            <person name="Bellgard M.I."/>
        </authorList>
    </citation>
    <scope>NUCLEOTIDE SEQUENCE</scope>
    <source>
        <tissue evidence="1">Shoot tissue taken approximately 20 cm above the soil surface</tissue>
    </source>
</reference>
<dbReference type="EMBL" id="GBRH01232883">
    <property type="protein sequence ID" value="JAD65012.1"/>
    <property type="molecule type" value="Transcribed_RNA"/>
</dbReference>
<proteinExistence type="predicted"/>
<accession>A0A0A9C0H0</accession>
<reference evidence="1" key="1">
    <citation type="submission" date="2014-09" db="EMBL/GenBank/DDBJ databases">
        <authorList>
            <person name="Magalhaes I.L.F."/>
            <person name="Oliveira U."/>
            <person name="Santos F.R."/>
            <person name="Vidigal T.H.D.A."/>
            <person name="Brescovit A.D."/>
            <person name="Santos A.J."/>
        </authorList>
    </citation>
    <scope>NUCLEOTIDE SEQUENCE</scope>
    <source>
        <tissue evidence="1">Shoot tissue taken approximately 20 cm above the soil surface</tissue>
    </source>
</reference>
<sequence length="23" mass="2789">MLLQRQSTKELVHKNNVRPCYQC</sequence>
<name>A0A0A9C0H0_ARUDO</name>
<evidence type="ECO:0000313" key="1">
    <source>
        <dbReference type="EMBL" id="JAD65012.1"/>
    </source>
</evidence>
<protein>
    <submittedName>
        <fullName evidence="1">Uncharacterized protein</fullName>
    </submittedName>
</protein>
<dbReference type="AlphaFoldDB" id="A0A0A9C0H0"/>